<gene>
    <name evidence="2" type="ORF">B5J99_05240</name>
</gene>
<dbReference type="PROSITE" id="PS51332">
    <property type="entry name" value="B12_BINDING"/>
    <property type="match status" value="1"/>
</dbReference>
<reference evidence="2 3" key="1">
    <citation type="submission" date="2017-03" db="EMBL/GenBank/DDBJ databases">
        <title>Complete genome sequence of Blastomonas fulva degrading microcsystin LR.</title>
        <authorList>
            <person name="Lee H.-g."/>
            <person name="Jin L."/>
            <person name="oh H.-M."/>
        </authorList>
    </citation>
    <scope>NUCLEOTIDE SEQUENCE [LARGE SCALE GENOMIC DNA]</scope>
    <source>
        <strain evidence="2 3">T2</strain>
    </source>
</reference>
<evidence type="ECO:0000313" key="2">
    <source>
        <dbReference type="EMBL" id="ASR50950.1"/>
    </source>
</evidence>
<proteinExistence type="predicted"/>
<keyword evidence="3" id="KW-1185">Reference proteome</keyword>
<evidence type="ECO:0000313" key="3">
    <source>
        <dbReference type="Proteomes" id="UP000258016"/>
    </source>
</evidence>
<dbReference type="SUPFAM" id="SSF52242">
    <property type="entry name" value="Cobalamin (vitamin B12)-binding domain"/>
    <property type="match status" value="1"/>
</dbReference>
<dbReference type="Pfam" id="PF02310">
    <property type="entry name" value="B12-binding"/>
    <property type="match status" value="1"/>
</dbReference>
<accession>A0ABM6M535</accession>
<dbReference type="InterPro" id="IPR006158">
    <property type="entry name" value="Cobalamin-bd"/>
</dbReference>
<sequence length="318" mass="34182">MVSLSPRLRRVGSTGDLMVRAASAALPLIDRGSLRQLETHFIAPEIYRRDDLARRQGQLAQLISDRVIPQLLRLHSDVVPDAPPVEVVVKALAPDRDDITGLADIILGSDLEAAVSYVTLLRERGLSMDALFVELLEPTARHLGEMWDHDLCDFIDVTLGVARLQKLLAAFNNSHIAPQLDSRRAVLMAMTPGDQHFFGVTMVERFLLASGWKVRTETSASAAEIADATQGSWFAVAGLTAGSEQMIDSLTTTIARIRQQSCNPHIGIMVGGPIFTANPALAAEVGADATAPNAPTAVLIAQKLFDTAIARQGPRAAG</sequence>
<dbReference type="InterPro" id="IPR036724">
    <property type="entry name" value="Cobalamin-bd_sf"/>
</dbReference>
<name>A0ABM6M535_9SPHN</name>
<dbReference type="EMBL" id="CP020083">
    <property type="protein sequence ID" value="ASR50950.1"/>
    <property type="molecule type" value="Genomic_DNA"/>
</dbReference>
<feature type="domain" description="B12-binding" evidence="1">
    <location>
        <begin position="183"/>
        <end position="315"/>
    </location>
</feature>
<organism evidence="2 3">
    <name type="scientific">Blastomonas fulva</name>
    <dbReference type="NCBI Taxonomy" id="1550728"/>
    <lineage>
        <taxon>Bacteria</taxon>
        <taxon>Pseudomonadati</taxon>
        <taxon>Pseudomonadota</taxon>
        <taxon>Alphaproteobacteria</taxon>
        <taxon>Sphingomonadales</taxon>
        <taxon>Sphingomonadaceae</taxon>
        <taxon>Blastomonas</taxon>
    </lineage>
</organism>
<protein>
    <recommendedName>
        <fullName evidence="1">B12-binding domain-containing protein</fullName>
    </recommendedName>
</protein>
<dbReference type="Gene3D" id="3.40.50.280">
    <property type="entry name" value="Cobalamin-binding domain"/>
    <property type="match status" value="1"/>
</dbReference>
<dbReference type="Proteomes" id="UP000258016">
    <property type="component" value="Chromosome"/>
</dbReference>
<evidence type="ECO:0000259" key="1">
    <source>
        <dbReference type="PROSITE" id="PS51332"/>
    </source>
</evidence>